<organism evidence="2 3">
    <name type="scientific">Fusarium gaditjirri</name>
    <dbReference type="NCBI Taxonomy" id="282569"/>
    <lineage>
        <taxon>Eukaryota</taxon>
        <taxon>Fungi</taxon>
        <taxon>Dikarya</taxon>
        <taxon>Ascomycota</taxon>
        <taxon>Pezizomycotina</taxon>
        <taxon>Sordariomycetes</taxon>
        <taxon>Hypocreomycetidae</taxon>
        <taxon>Hypocreales</taxon>
        <taxon>Nectriaceae</taxon>
        <taxon>Fusarium</taxon>
        <taxon>Fusarium nisikadoi species complex</taxon>
    </lineage>
</organism>
<evidence type="ECO:0000256" key="1">
    <source>
        <dbReference type="SAM" id="MobiDB-lite"/>
    </source>
</evidence>
<gene>
    <name evidence="2" type="ORF">FGADI_5421</name>
</gene>
<name>A0A8H4TA97_9HYPO</name>
<evidence type="ECO:0000313" key="2">
    <source>
        <dbReference type="EMBL" id="KAF4954208.1"/>
    </source>
</evidence>
<dbReference type="Proteomes" id="UP000604273">
    <property type="component" value="Unassembled WGS sequence"/>
</dbReference>
<evidence type="ECO:0000313" key="3">
    <source>
        <dbReference type="Proteomes" id="UP000604273"/>
    </source>
</evidence>
<comment type="caution">
    <text evidence="2">The sequence shown here is derived from an EMBL/GenBank/DDBJ whole genome shotgun (WGS) entry which is preliminary data.</text>
</comment>
<protein>
    <submittedName>
        <fullName evidence="2">Uncharacterized protein</fullName>
    </submittedName>
</protein>
<reference evidence="2" key="1">
    <citation type="journal article" date="2020" name="BMC Genomics">
        <title>Correction to: Identification and distribution of gene clusters required for synthesis of sphingolipid metabolism inhibitors in diverse species of the filamentous fungus Fusarium.</title>
        <authorList>
            <person name="Kim H.S."/>
            <person name="Lohmar J.M."/>
            <person name="Busman M."/>
            <person name="Brown D.W."/>
            <person name="Naumann T.A."/>
            <person name="Divon H.H."/>
            <person name="Lysoe E."/>
            <person name="Uhlig S."/>
            <person name="Proctor R.H."/>
        </authorList>
    </citation>
    <scope>NUCLEOTIDE SEQUENCE</scope>
    <source>
        <strain evidence="2">NRRL 45417</strain>
    </source>
</reference>
<feature type="region of interest" description="Disordered" evidence="1">
    <location>
        <begin position="101"/>
        <end position="120"/>
    </location>
</feature>
<dbReference type="EMBL" id="JABFAI010000124">
    <property type="protein sequence ID" value="KAF4954208.1"/>
    <property type="molecule type" value="Genomic_DNA"/>
</dbReference>
<sequence length="120" mass="12270">MVDGGVVSTGQESEDVLDHVDGAVPYDRFKVDVQPLQAEPVVDQPGSAPDMDTPMFLGRCLSFIPFGSGVVALIPGGPVLTAVRSSPSGISYGFPGQRARHGSVGLSGRGPSTEVGGTCL</sequence>
<keyword evidence="3" id="KW-1185">Reference proteome</keyword>
<dbReference type="AlphaFoldDB" id="A0A8H4TA97"/>
<accession>A0A8H4TA97</accession>
<proteinExistence type="predicted"/>
<reference evidence="2" key="2">
    <citation type="submission" date="2020-05" db="EMBL/GenBank/DDBJ databases">
        <authorList>
            <person name="Kim H.-S."/>
            <person name="Proctor R.H."/>
            <person name="Brown D.W."/>
        </authorList>
    </citation>
    <scope>NUCLEOTIDE SEQUENCE</scope>
    <source>
        <strain evidence="2">NRRL 45417</strain>
    </source>
</reference>